<gene>
    <name evidence="2" type="ORF">ADM90_18640</name>
</gene>
<proteinExistence type="predicted"/>
<evidence type="ECO:0000313" key="3">
    <source>
        <dbReference type="Proteomes" id="UP000037977"/>
    </source>
</evidence>
<accession>A0A0M9DIK8</accession>
<name>A0A0M9DIK8_9BACI</name>
<dbReference type="PROSITE" id="PS50965">
    <property type="entry name" value="NERD"/>
    <property type="match status" value="1"/>
</dbReference>
<dbReference type="Proteomes" id="UP000037977">
    <property type="component" value="Unassembled WGS sequence"/>
</dbReference>
<dbReference type="EMBL" id="LGCI01000010">
    <property type="protein sequence ID" value="KOY81166.1"/>
    <property type="molecule type" value="Genomic_DNA"/>
</dbReference>
<comment type="caution">
    <text evidence="2">The sequence shown here is derived from an EMBL/GenBank/DDBJ whole genome shotgun (WGS) entry which is preliminary data.</text>
</comment>
<dbReference type="PATRIC" id="fig|33935.3.peg.2541"/>
<sequence>MIIKPYKEASLTLGLRALAKRLDRKHPLFDQISKELLQAEAGEYGEKFIMKQLEKLSLVMKIYVLHNITLRYPLSFQIDIVVITPYEVILVECKNIRGNVELKNRPRQMIRTLETGERRIFHHPEVQLEEYVYNLKKFFN</sequence>
<dbReference type="Pfam" id="PF08378">
    <property type="entry name" value="NERD"/>
    <property type="match status" value="1"/>
</dbReference>
<evidence type="ECO:0000259" key="1">
    <source>
        <dbReference type="PROSITE" id="PS50965"/>
    </source>
</evidence>
<evidence type="ECO:0000313" key="2">
    <source>
        <dbReference type="EMBL" id="KOY81166.1"/>
    </source>
</evidence>
<keyword evidence="3" id="KW-1185">Reference proteome</keyword>
<dbReference type="RefSeq" id="WP_053996409.1">
    <property type="nucleotide sequence ID" value="NZ_CP065643.1"/>
</dbReference>
<dbReference type="AlphaFoldDB" id="A0A0M9DIK8"/>
<dbReference type="STRING" id="33935.ADM90_18640"/>
<organism evidence="2 3">
    <name type="scientific">Lysinibacillus macroides</name>
    <dbReference type="NCBI Taxonomy" id="33935"/>
    <lineage>
        <taxon>Bacteria</taxon>
        <taxon>Bacillati</taxon>
        <taxon>Bacillota</taxon>
        <taxon>Bacilli</taxon>
        <taxon>Bacillales</taxon>
        <taxon>Bacillaceae</taxon>
        <taxon>Lysinibacillus</taxon>
    </lineage>
</organism>
<dbReference type="InterPro" id="IPR011528">
    <property type="entry name" value="NERD"/>
</dbReference>
<feature type="domain" description="NERD" evidence="1">
    <location>
        <begin position="41"/>
        <end position="140"/>
    </location>
</feature>
<reference evidence="2 3" key="1">
    <citation type="submission" date="2015-07" db="EMBL/GenBank/DDBJ databases">
        <title>Genome sequencing project for genomic taxonomy and phylogenomics of Bacillus-like bacteria.</title>
        <authorList>
            <person name="Liu B."/>
            <person name="Wang J."/>
            <person name="Zhu Y."/>
            <person name="Liu G."/>
            <person name="Chen Q."/>
            <person name="Chen Z."/>
            <person name="Che J."/>
            <person name="Ge C."/>
            <person name="Shi H."/>
            <person name="Pan Z."/>
            <person name="Liu X."/>
        </authorList>
    </citation>
    <scope>NUCLEOTIDE SEQUENCE [LARGE SCALE GENOMIC DNA]</scope>
    <source>
        <strain evidence="2 3">DSM 54</strain>
    </source>
</reference>
<protein>
    <recommendedName>
        <fullName evidence="1">NERD domain-containing protein</fullName>
    </recommendedName>
</protein>